<sequence>MKKYDAIIVGSGPNGFAAAITLQRQGLSTLIVEGADTIGGGMRTKELTLPGFKHDVCSAIHPMAMASPFMRSLPLKEYGLEFTQATYPAAHPLDKGDAAVLHHSLEETAQDLGVDARTYTKLILPIINRWESLALDTMGPLRFPRHPLDLASFGLKALKPATWTASAFKTQKAKALWAGMAAHSIQPLSNWATSAIGLVLMAVGHRYGWPIPQSGSQTIADALAAYYISLGGEIQTGCWVKDTRELPQHKTLILDLTPKQVLSLQGLHLHDSYRKQLRNYRYGMGVFKVDWALSDTTPFNDGYSQQAATVHLGNTYDEIRRNELDSHRGQVVDKPFVLFAQPSQFDKSRAPEGKHTGWAYCHVPNGSAIDFTAHIENQIERFAPGFKDTILARHTFNPTQMEAYNPNYIGGDINGGIMDIYQLYTRPTFSLTPYRTSNKNVYIASSSTPPGGGVHGMAGFHAAKLILKDHFNMDVKL</sequence>
<dbReference type="RefSeq" id="WP_190310657.1">
    <property type="nucleotide sequence ID" value="NZ_JACNYK010000007.1"/>
</dbReference>
<accession>A0ABR7Y888</accession>
<dbReference type="EMBL" id="JACNYK010000007">
    <property type="protein sequence ID" value="MBD1427500.1"/>
    <property type="molecule type" value="Genomic_DNA"/>
</dbReference>
<dbReference type="SUPFAM" id="SSF51905">
    <property type="entry name" value="FAD/NAD(P)-binding domain"/>
    <property type="match status" value="1"/>
</dbReference>
<reference evidence="1 2" key="1">
    <citation type="submission" date="2020-08" db="EMBL/GenBank/DDBJ databases">
        <title>Sphingobacterium sp. DN00404 isolated from aquaculture water.</title>
        <authorList>
            <person name="Zhang M."/>
        </authorList>
    </citation>
    <scope>NUCLEOTIDE SEQUENCE [LARGE SCALE GENOMIC DNA]</scope>
    <source>
        <strain evidence="1 2">KCTC 32294</strain>
    </source>
</reference>
<comment type="caution">
    <text evidence="1">The sequence shown here is derived from an EMBL/GenBank/DDBJ whole genome shotgun (WGS) entry which is preliminary data.</text>
</comment>
<organism evidence="1 2">
    <name type="scientific">Sphingobacterium arenae</name>
    <dbReference type="NCBI Taxonomy" id="1280598"/>
    <lineage>
        <taxon>Bacteria</taxon>
        <taxon>Pseudomonadati</taxon>
        <taxon>Bacteroidota</taxon>
        <taxon>Sphingobacteriia</taxon>
        <taxon>Sphingobacteriales</taxon>
        <taxon>Sphingobacteriaceae</taxon>
        <taxon>Sphingobacterium</taxon>
    </lineage>
</organism>
<evidence type="ECO:0000313" key="1">
    <source>
        <dbReference type="EMBL" id="MBD1427500.1"/>
    </source>
</evidence>
<proteinExistence type="predicted"/>
<keyword evidence="2" id="KW-1185">Reference proteome</keyword>
<gene>
    <name evidence="1" type="ORF">H8B17_18125</name>
</gene>
<protein>
    <submittedName>
        <fullName evidence="1">NAD(P)/FAD-dependent oxidoreductase</fullName>
    </submittedName>
</protein>
<dbReference type="Pfam" id="PF13450">
    <property type="entry name" value="NAD_binding_8"/>
    <property type="match status" value="1"/>
</dbReference>
<name>A0ABR7Y888_9SPHI</name>
<dbReference type="PANTHER" id="PTHR10668:SF105">
    <property type="entry name" value="DEHYDROGENASE-RELATED"/>
    <property type="match status" value="1"/>
</dbReference>
<dbReference type="Gene3D" id="3.50.50.60">
    <property type="entry name" value="FAD/NAD(P)-binding domain"/>
    <property type="match status" value="1"/>
</dbReference>
<dbReference type="Proteomes" id="UP000606494">
    <property type="component" value="Unassembled WGS sequence"/>
</dbReference>
<evidence type="ECO:0000313" key="2">
    <source>
        <dbReference type="Proteomes" id="UP000606494"/>
    </source>
</evidence>
<dbReference type="PRINTS" id="PR00411">
    <property type="entry name" value="PNDRDTASEI"/>
</dbReference>
<dbReference type="PANTHER" id="PTHR10668">
    <property type="entry name" value="PHYTOENE DEHYDROGENASE"/>
    <property type="match status" value="1"/>
</dbReference>
<dbReference type="InterPro" id="IPR036188">
    <property type="entry name" value="FAD/NAD-bd_sf"/>
</dbReference>